<dbReference type="EMBL" id="QTTN01000027">
    <property type="protein sequence ID" value="REE77738.1"/>
    <property type="molecule type" value="Genomic_DNA"/>
</dbReference>
<dbReference type="InterPro" id="IPR036983">
    <property type="entry name" value="AIM24_sf"/>
</dbReference>
<dbReference type="NCBIfam" id="TIGR00266">
    <property type="entry name" value="TIGR00266 family protein"/>
    <property type="match status" value="1"/>
</dbReference>
<dbReference type="SUPFAM" id="SSF51219">
    <property type="entry name" value="TRAP-like"/>
    <property type="match status" value="1"/>
</dbReference>
<comment type="caution">
    <text evidence="1">The sequence shown here is derived from an EMBL/GenBank/DDBJ whole genome shotgun (WGS) entry which is preliminary data.</text>
</comment>
<dbReference type="AlphaFoldDB" id="A0A3D9RHE4"/>
<organism evidence="1 2">
    <name type="scientific">Paenibacillus taihuensis</name>
    <dbReference type="NCBI Taxonomy" id="1156355"/>
    <lineage>
        <taxon>Bacteria</taxon>
        <taxon>Bacillati</taxon>
        <taxon>Bacillota</taxon>
        <taxon>Bacilli</taxon>
        <taxon>Bacillales</taxon>
        <taxon>Paenibacillaceae</taxon>
        <taxon>Paenibacillus</taxon>
    </lineage>
</organism>
<dbReference type="Gene3D" id="3.60.160.10">
    <property type="entry name" value="Mitochondrial biogenesis AIM24"/>
    <property type="match status" value="1"/>
</dbReference>
<proteinExistence type="predicted"/>
<sequence>MKYEILYGNTFPLVKVKLERDEAIKAEMNAMISMSPKVELKGTLDGGILRGFGRLLSGEKFFFQELLASECQGEVLLAPNSVGDVQAVELDGSYTLLVQKNGFLAATMGIKVSTKIQNISKSLFSGEGFFILEVSGKGTVFISSFGAIHAISLSDHEEVVIDSQHLVAWPSYMNYKVEKASKGWFSTFTSGELAVCRFKGKGTVLIQTRNGKGFGSWVQQFIPRGN</sequence>
<keyword evidence="2" id="KW-1185">Reference proteome</keyword>
<accession>A0A3D9RHE4</accession>
<dbReference type="InterPro" id="IPR002838">
    <property type="entry name" value="AIM24"/>
</dbReference>
<dbReference type="InterPro" id="IPR016031">
    <property type="entry name" value="Trp_RNA-bd_attenuator-like_dom"/>
</dbReference>
<evidence type="ECO:0000313" key="1">
    <source>
        <dbReference type="EMBL" id="REE77738.1"/>
    </source>
</evidence>
<dbReference type="OrthoDB" id="9779518at2"/>
<protein>
    <submittedName>
        <fullName evidence="1">Uncharacterized protein (TIGR00266 family)</fullName>
    </submittedName>
</protein>
<reference evidence="1 2" key="1">
    <citation type="submission" date="2018-08" db="EMBL/GenBank/DDBJ databases">
        <title>Genomic Encyclopedia of Type Strains, Phase III (KMG-III): the genomes of soil and plant-associated and newly described type strains.</title>
        <authorList>
            <person name="Whitman W."/>
        </authorList>
    </citation>
    <scope>NUCLEOTIDE SEQUENCE [LARGE SCALE GENOMIC DNA]</scope>
    <source>
        <strain evidence="1 2">CGMCC 1.10966</strain>
    </source>
</reference>
<dbReference type="Pfam" id="PF01987">
    <property type="entry name" value="AIM24"/>
    <property type="match status" value="1"/>
</dbReference>
<dbReference type="RefSeq" id="WP_116190922.1">
    <property type="nucleotide sequence ID" value="NZ_QTTN01000027.1"/>
</dbReference>
<dbReference type="PANTHER" id="PTHR43657">
    <property type="entry name" value="TRYPTOPHAN RNA-BINDING ATTENUATOR PROTEIN-LIKE PROTEIN"/>
    <property type="match status" value="1"/>
</dbReference>
<gene>
    <name evidence="1" type="ORF">A8990_12758</name>
</gene>
<dbReference type="Proteomes" id="UP000256304">
    <property type="component" value="Unassembled WGS sequence"/>
</dbReference>
<evidence type="ECO:0000313" key="2">
    <source>
        <dbReference type="Proteomes" id="UP000256304"/>
    </source>
</evidence>
<name>A0A3D9RHE4_9BACL</name>
<dbReference type="PANTHER" id="PTHR43657:SF1">
    <property type="entry name" value="ALTERED INHERITANCE OF MITOCHONDRIA PROTEIN 24, MITOCHONDRIAL"/>
    <property type="match status" value="1"/>
</dbReference>